<organism evidence="2 3">
    <name type="scientific">Diploscapter pachys</name>
    <dbReference type="NCBI Taxonomy" id="2018661"/>
    <lineage>
        <taxon>Eukaryota</taxon>
        <taxon>Metazoa</taxon>
        <taxon>Ecdysozoa</taxon>
        <taxon>Nematoda</taxon>
        <taxon>Chromadorea</taxon>
        <taxon>Rhabditida</taxon>
        <taxon>Rhabditina</taxon>
        <taxon>Rhabditomorpha</taxon>
        <taxon>Rhabditoidea</taxon>
        <taxon>Rhabditidae</taxon>
        <taxon>Diploscapter</taxon>
    </lineage>
</organism>
<dbReference type="InterPro" id="IPR036598">
    <property type="entry name" value="GOLD_dom_sf"/>
</dbReference>
<dbReference type="InterPro" id="IPR051064">
    <property type="entry name" value="SEC14/CRAL-TRIO_domain"/>
</dbReference>
<keyword evidence="3" id="KW-1185">Reference proteome</keyword>
<dbReference type="GO" id="GO:0005737">
    <property type="term" value="C:cytoplasm"/>
    <property type="evidence" value="ECO:0007669"/>
    <property type="project" value="TreeGrafter"/>
</dbReference>
<dbReference type="InterPro" id="IPR009038">
    <property type="entry name" value="GOLD_dom"/>
</dbReference>
<dbReference type="OrthoDB" id="1434354at2759"/>
<dbReference type="PANTHER" id="PTHR23324:SF7">
    <property type="entry name" value="CRAL-TRIO DOMAIN-CONTAINING PROTEIN"/>
    <property type="match status" value="1"/>
</dbReference>
<gene>
    <name evidence="2" type="ORF">WR25_04211</name>
</gene>
<dbReference type="AlphaFoldDB" id="A0A2A2K1E2"/>
<name>A0A2A2K1E2_9BILA</name>
<dbReference type="SUPFAM" id="SSF101576">
    <property type="entry name" value="Supernatant protein factor (SPF), C-terminal domain"/>
    <property type="match status" value="1"/>
</dbReference>
<dbReference type="InterPro" id="IPR036865">
    <property type="entry name" value="CRAL-TRIO_dom_sf"/>
</dbReference>
<dbReference type="Gene3D" id="2.60.120.680">
    <property type="entry name" value="GOLD domain"/>
    <property type="match status" value="1"/>
</dbReference>
<evidence type="ECO:0000313" key="3">
    <source>
        <dbReference type="Proteomes" id="UP000218231"/>
    </source>
</evidence>
<dbReference type="SUPFAM" id="SSF46938">
    <property type="entry name" value="CRAL/TRIO N-terminal domain"/>
    <property type="match status" value="1"/>
</dbReference>
<dbReference type="Gene3D" id="3.40.525.10">
    <property type="entry name" value="CRAL-TRIO lipid binding domain"/>
    <property type="match status" value="2"/>
</dbReference>
<feature type="domain" description="GOLD" evidence="1">
    <location>
        <begin position="135"/>
        <end position="229"/>
    </location>
</feature>
<dbReference type="PANTHER" id="PTHR23324">
    <property type="entry name" value="SEC14 RELATED PROTEIN"/>
    <property type="match status" value="1"/>
</dbReference>
<dbReference type="InterPro" id="IPR036273">
    <property type="entry name" value="CRAL/TRIO_N_dom_sf"/>
</dbReference>
<evidence type="ECO:0000259" key="1">
    <source>
        <dbReference type="PROSITE" id="PS50866"/>
    </source>
</evidence>
<dbReference type="Proteomes" id="UP000218231">
    <property type="component" value="Unassembled WGS sequence"/>
</dbReference>
<dbReference type="STRING" id="2018661.A0A2A2K1E2"/>
<dbReference type="EMBL" id="LIAE01009884">
    <property type="protein sequence ID" value="PAV67692.1"/>
    <property type="molecule type" value="Genomic_DNA"/>
</dbReference>
<protein>
    <recommendedName>
        <fullName evidence="1">GOLD domain-containing protein</fullName>
    </recommendedName>
</protein>
<sequence length="230" mass="27258">MVSEDHYPHASDLTPYQKTKIVELREKCKEILERYPEYDTDFSMLRWLMGWDYKIGGLMCQDKEGNIVYMQALAKVRFLDKHWRQTLIDDLGENNIYKHWGGKKEHDCPTGDLRVGGKVPEKLWYNPEDHPLDSKEKTKINVPARNHTKVKLSAKKGQQLKWLWRVSSGDIDFCIMYQEKVVYPKLRIMTDFHPEIGSFECEEDGEYHFVFDNSHGMMFSKDVKYNIKIE</sequence>
<evidence type="ECO:0000313" key="2">
    <source>
        <dbReference type="EMBL" id="PAV67692.1"/>
    </source>
</evidence>
<accession>A0A2A2K1E2</accession>
<comment type="caution">
    <text evidence="2">The sequence shown here is derived from an EMBL/GenBank/DDBJ whole genome shotgun (WGS) entry which is preliminary data.</text>
</comment>
<reference evidence="2 3" key="1">
    <citation type="journal article" date="2017" name="Curr. Biol.">
        <title>Genome architecture and evolution of a unichromosomal asexual nematode.</title>
        <authorList>
            <person name="Fradin H."/>
            <person name="Zegar C."/>
            <person name="Gutwein M."/>
            <person name="Lucas J."/>
            <person name="Kovtun M."/>
            <person name="Corcoran D."/>
            <person name="Baugh L.R."/>
            <person name="Kiontke K."/>
            <person name="Gunsalus K."/>
            <person name="Fitch D.H."/>
            <person name="Piano F."/>
        </authorList>
    </citation>
    <scope>NUCLEOTIDE SEQUENCE [LARGE SCALE GENOMIC DNA]</scope>
    <source>
        <strain evidence="2">PF1309</strain>
    </source>
</reference>
<proteinExistence type="predicted"/>
<dbReference type="PROSITE" id="PS50866">
    <property type="entry name" value="GOLD"/>
    <property type="match status" value="1"/>
</dbReference>